<dbReference type="Gene3D" id="1.25.40.10">
    <property type="entry name" value="Tetratricopeptide repeat domain"/>
    <property type="match status" value="1"/>
</dbReference>
<dbReference type="PRINTS" id="PR00038">
    <property type="entry name" value="HTHLUXR"/>
</dbReference>
<dbReference type="SUPFAM" id="SSF46894">
    <property type="entry name" value="C-terminal effector domain of the bipartite response regulators"/>
    <property type="match status" value="1"/>
</dbReference>
<feature type="repeat" description="TPR" evidence="5">
    <location>
        <begin position="616"/>
        <end position="649"/>
    </location>
</feature>
<dbReference type="Pfam" id="PF13191">
    <property type="entry name" value="AAA_16"/>
    <property type="match status" value="1"/>
</dbReference>
<dbReference type="Proteomes" id="UP000662111">
    <property type="component" value="Unassembled WGS sequence"/>
</dbReference>
<evidence type="ECO:0000313" key="9">
    <source>
        <dbReference type="Proteomes" id="UP000662111"/>
    </source>
</evidence>
<dbReference type="PANTHER" id="PTHR16305">
    <property type="entry name" value="TESTICULAR SOLUBLE ADENYLYL CYCLASE"/>
    <property type="match status" value="1"/>
</dbReference>
<feature type="region of interest" description="Disordered" evidence="6">
    <location>
        <begin position="923"/>
        <end position="949"/>
    </location>
</feature>
<evidence type="ECO:0000256" key="6">
    <source>
        <dbReference type="SAM" id="MobiDB-lite"/>
    </source>
</evidence>
<dbReference type="Gene3D" id="1.10.10.10">
    <property type="entry name" value="Winged helix-like DNA-binding domain superfamily/Winged helix DNA-binding domain"/>
    <property type="match status" value="1"/>
</dbReference>
<dbReference type="InterPro" id="IPR019734">
    <property type="entry name" value="TPR_rpt"/>
</dbReference>
<dbReference type="CDD" id="cd06170">
    <property type="entry name" value="LuxR_C_like"/>
    <property type="match status" value="1"/>
</dbReference>
<dbReference type="InterPro" id="IPR036388">
    <property type="entry name" value="WH-like_DNA-bd_sf"/>
</dbReference>
<dbReference type="PROSITE" id="PS00622">
    <property type="entry name" value="HTH_LUXR_1"/>
    <property type="match status" value="1"/>
</dbReference>
<accession>A0ABQ2F660</accession>
<dbReference type="RefSeq" id="WP_022921105.1">
    <property type="nucleotide sequence ID" value="NZ_BMLB01000001.1"/>
</dbReference>
<evidence type="ECO:0000256" key="1">
    <source>
        <dbReference type="ARBA" id="ARBA00022737"/>
    </source>
</evidence>
<dbReference type="InterPro" id="IPR011990">
    <property type="entry name" value="TPR-like_helical_dom_sf"/>
</dbReference>
<dbReference type="PROSITE" id="PS50005">
    <property type="entry name" value="TPR"/>
    <property type="match status" value="1"/>
</dbReference>
<dbReference type="InterPro" id="IPR016032">
    <property type="entry name" value="Sig_transdc_resp-reg_C-effctor"/>
</dbReference>
<dbReference type="SUPFAM" id="SSF48452">
    <property type="entry name" value="TPR-like"/>
    <property type="match status" value="1"/>
</dbReference>
<dbReference type="PANTHER" id="PTHR16305:SF35">
    <property type="entry name" value="TRANSCRIPTIONAL ACTIVATOR DOMAIN"/>
    <property type="match status" value="1"/>
</dbReference>
<evidence type="ECO:0000259" key="7">
    <source>
        <dbReference type="PROSITE" id="PS50043"/>
    </source>
</evidence>
<evidence type="ECO:0000313" key="8">
    <source>
        <dbReference type="EMBL" id="GGK56560.1"/>
    </source>
</evidence>
<feature type="compositionally biased region" description="Basic and acidic residues" evidence="6">
    <location>
        <begin position="925"/>
        <end position="946"/>
    </location>
</feature>
<dbReference type="InterPro" id="IPR041664">
    <property type="entry name" value="AAA_16"/>
</dbReference>
<keyword evidence="3 5" id="KW-0802">TPR repeat</keyword>
<keyword evidence="9" id="KW-1185">Reference proteome</keyword>
<evidence type="ECO:0000256" key="2">
    <source>
        <dbReference type="ARBA" id="ARBA00022741"/>
    </source>
</evidence>
<dbReference type="Pfam" id="PF07719">
    <property type="entry name" value="TPR_2"/>
    <property type="match status" value="1"/>
</dbReference>
<dbReference type="SUPFAM" id="SSF52540">
    <property type="entry name" value="P-loop containing nucleoside triphosphate hydrolases"/>
    <property type="match status" value="1"/>
</dbReference>
<sequence>MTPEERAATPLLGRDRELSELEARVGMGELPRPAPVVLGGDAGVGKTRLLGELGGRARAQGWRVLVGHCLDFGDSALPLLPFTEVLGRLDDDARELAAPVVAHHPALARLLPAGRVLAVPHPAGGPGGLPGAALGPGGTLAGDDGAVRADLFEALHAVLEVLGADRPVLLVVEDVHWADRSTRDLLSFLFARGFSSPVSLVASYRADDLHRRHPLRRALAEWGRMPAVHRTHLAPLGDADVRALVRAVRPGLGDQREVEEIVRRAEGNAFFAEELVVARELGDAALPTDLADLLLVRLDRLPDDARTVVRAAACVGRRVSHAMLAEVVQLPGDALDGALRAAVEANILVPVPDAGYAFRHALLGEAVYDDLLPGERARMHAACARALREGRVPGAAAELARHARAGHDPVTAVRASVQAGQDALGVGGPDEAAGHLLTALELLELPDVADQVEVERTAVVLQAVEALVTAGDAPKAVTLLRQEAEALDSSTPGPRAELLVALAHASLLVDEAGVSALGATEEALDLLGEERTARRVRALAVHARALADRGRFEVATRAATAAHEMAGELGLERMQTEAATILGRLKSFVGEPEAAVEAMEDVIGRLRSTGYATGLVRALHQMGGILFEQGRYEEARGCYREAAELTRQDGRPWAPFGFDARLLAGIASYMVGDWPEVDRLADVSDEAPPPALAPLLGALALHTLAGRGDPSARSALDALPQSTVRDGWAVVLATGPAIDILGDTGDLAGAVATYDRAVATVKELWHVSSFAAQVRFGALLLGHLAGRAAVAVGPERAELVAVAGRLVADEQAVARRRAELDRADGPEGVAWTARHRAEHLRLRWRADADPPAPEELVDAWQEAYDAYDRLGHRFERARSATRLASVLAHAGQEHASRARELLDGARDEAERLGALPLLAEIGAPDGRRAARQQDGRGHGPRQDAGKHGHALVELTPREREVLTLVAAGRSNGEIGRQLFIATKTVSVHVSNILGKLGVASRTEAAAVARARHLLD</sequence>
<comment type="caution">
    <text evidence="8">The sequence shown here is derived from an EMBL/GenBank/DDBJ whole genome shotgun (WGS) entry which is preliminary data.</text>
</comment>
<evidence type="ECO:0000256" key="5">
    <source>
        <dbReference type="PROSITE-ProRule" id="PRU00339"/>
    </source>
</evidence>
<dbReference type="EMBL" id="BMLB01000001">
    <property type="protein sequence ID" value="GGK56560.1"/>
    <property type="molecule type" value="Genomic_DNA"/>
</dbReference>
<dbReference type="InterPro" id="IPR013105">
    <property type="entry name" value="TPR_2"/>
</dbReference>
<protein>
    <submittedName>
        <fullName evidence="8">LuxR family transcriptional regulator</fullName>
    </submittedName>
</protein>
<evidence type="ECO:0000256" key="4">
    <source>
        <dbReference type="ARBA" id="ARBA00022840"/>
    </source>
</evidence>
<gene>
    <name evidence="8" type="ORF">GCM10011509_01170</name>
</gene>
<dbReference type="PROSITE" id="PS50043">
    <property type="entry name" value="HTH_LUXR_2"/>
    <property type="match status" value="1"/>
</dbReference>
<keyword evidence="1" id="KW-0677">Repeat</keyword>
<keyword evidence="2" id="KW-0547">Nucleotide-binding</keyword>
<name>A0ABQ2F660_9MICO</name>
<feature type="domain" description="HTH luxR-type" evidence="7">
    <location>
        <begin position="947"/>
        <end position="1012"/>
    </location>
</feature>
<dbReference type="InterPro" id="IPR027417">
    <property type="entry name" value="P-loop_NTPase"/>
</dbReference>
<dbReference type="SMART" id="SM00421">
    <property type="entry name" value="HTH_LUXR"/>
    <property type="match status" value="1"/>
</dbReference>
<keyword evidence="4" id="KW-0067">ATP-binding</keyword>
<evidence type="ECO:0000256" key="3">
    <source>
        <dbReference type="ARBA" id="ARBA00022803"/>
    </source>
</evidence>
<reference evidence="9" key="1">
    <citation type="journal article" date="2019" name="Int. J. Syst. Evol. Microbiol.">
        <title>The Global Catalogue of Microorganisms (GCM) 10K type strain sequencing project: providing services to taxonomists for standard genome sequencing and annotation.</title>
        <authorList>
            <consortium name="The Broad Institute Genomics Platform"/>
            <consortium name="The Broad Institute Genome Sequencing Center for Infectious Disease"/>
            <person name="Wu L."/>
            <person name="Ma J."/>
        </authorList>
    </citation>
    <scope>NUCLEOTIDE SEQUENCE [LARGE SCALE GENOMIC DNA]</scope>
    <source>
        <strain evidence="9">CGMCC 1.5362</strain>
    </source>
</reference>
<dbReference type="Pfam" id="PF00196">
    <property type="entry name" value="GerE"/>
    <property type="match status" value="1"/>
</dbReference>
<proteinExistence type="predicted"/>
<dbReference type="InterPro" id="IPR000792">
    <property type="entry name" value="Tscrpt_reg_LuxR_C"/>
</dbReference>
<organism evidence="8 9">
    <name type="scientific">Ornithinimicrobium pekingense</name>
    <dbReference type="NCBI Taxonomy" id="384677"/>
    <lineage>
        <taxon>Bacteria</taxon>
        <taxon>Bacillati</taxon>
        <taxon>Actinomycetota</taxon>
        <taxon>Actinomycetes</taxon>
        <taxon>Micrococcales</taxon>
        <taxon>Ornithinimicrobiaceae</taxon>
        <taxon>Ornithinimicrobium</taxon>
    </lineage>
</organism>